<evidence type="ECO:0000313" key="4">
    <source>
        <dbReference type="EMBL" id="CAF0745193.1"/>
    </source>
</evidence>
<comment type="caution">
    <text evidence="4">The sequence shown here is derived from an EMBL/GenBank/DDBJ whole genome shotgun (WGS) entry which is preliminary data.</text>
</comment>
<organism evidence="4 5">
    <name type="scientific">Brachionus calyciflorus</name>
    <dbReference type="NCBI Taxonomy" id="104777"/>
    <lineage>
        <taxon>Eukaryota</taxon>
        <taxon>Metazoa</taxon>
        <taxon>Spiralia</taxon>
        <taxon>Gnathifera</taxon>
        <taxon>Rotifera</taxon>
        <taxon>Eurotatoria</taxon>
        <taxon>Monogononta</taxon>
        <taxon>Pseudotrocha</taxon>
        <taxon>Ploima</taxon>
        <taxon>Brachionidae</taxon>
        <taxon>Brachionus</taxon>
    </lineage>
</organism>
<evidence type="ECO:0000256" key="3">
    <source>
        <dbReference type="SAM" id="MobiDB-lite"/>
    </source>
</evidence>
<reference evidence="4" key="1">
    <citation type="submission" date="2021-02" db="EMBL/GenBank/DDBJ databases">
        <authorList>
            <person name="Nowell W R."/>
        </authorList>
    </citation>
    <scope>NUCLEOTIDE SEQUENCE</scope>
    <source>
        <strain evidence="4">Ploen Becks lab</strain>
    </source>
</reference>
<accession>A0A813NZL0</accession>
<dbReference type="Pfam" id="PF03357">
    <property type="entry name" value="Snf7"/>
    <property type="match status" value="1"/>
</dbReference>
<dbReference type="EMBL" id="CAJNOC010000325">
    <property type="protein sequence ID" value="CAF0745193.1"/>
    <property type="molecule type" value="Genomic_DNA"/>
</dbReference>
<proteinExistence type="inferred from homology"/>
<evidence type="ECO:0008006" key="6">
    <source>
        <dbReference type="Google" id="ProtNLM"/>
    </source>
</evidence>
<feature type="coiled-coil region" evidence="2">
    <location>
        <begin position="7"/>
        <end position="43"/>
    </location>
</feature>
<evidence type="ECO:0000256" key="1">
    <source>
        <dbReference type="ARBA" id="ARBA00006190"/>
    </source>
</evidence>
<dbReference type="GO" id="GO:0007034">
    <property type="term" value="P:vacuolar transport"/>
    <property type="evidence" value="ECO:0007669"/>
    <property type="project" value="InterPro"/>
</dbReference>
<feature type="region of interest" description="Disordered" evidence="3">
    <location>
        <begin position="172"/>
        <end position="193"/>
    </location>
</feature>
<keyword evidence="5" id="KW-1185">Reference proteome</keyword>
<dbReference type="InterPro" id="IPR005024">
    <property type="entry name" value="Snf7_fam"/>
</dbReference>
<dbReference type="AlphaFoldDB" id="A0A813NZL0"/>
<evidence type="ECO:0000313" key="5">
    <source>
        <dbReference type="Proteomes" id="UP000663879"/>
    </source>
</evidence>
<evidence type="ECO:0000256" key="2">
    <source>
        <dbReference type="SAM" id="Coils"/>
    </source>
</evidence>
<sequence>MGLEDTLLQLRLSCKQLEKLANKAQKQQEVEKAKVKKAIENKDVESAKIYAENAIRKKNEYLNYLRLASRVDAVGSKVKSAVAMQSVAKNMGSVTKSLEHAMASLDLQKVQQIMDQFEKQFENLDVKSGVLESTMSSATTLTTPQAEVDALIKQVADQHGLDIQSQVSEAPGISNLGPIGATSNRSKQEEDVLSKRLAALRN</sequence>
<dbReference type="OrthoDB" id="10266568at2759"/>
<protein>
    <recommendedName>
        <fullName evidence="6">Chromatin-modifying protein 1a</fullName>
    </recommendedName>
</protein>
<dbReference type="Proteomes" id="UP000663879">
    <property type="component" value="Unassembled WGS sequence"/>
</dbReference>
<dbReference type="PANTHER" id="PTHR10476">
    <property type="entry name" value="CHARGED MULTIVESICULAR BODY PROTEIN"/>
    <property type="match status" value="1"/>
</dbReference>
<gene>
    <name evidence="4" type="ORF">OXX778_LOCUS3608</name>
</gene>
<name>A0A813NZL0_9BILA</name>
<dbReference type="Gene3D" id="6.10.140.1230">
    <property type="match status" value="1"/>
</dbReference>
<comment type="similarity">
    <text evidence="1">Belongs to the SNF7 family.</text>
</comment>
<keyword evidence="2" id="KW-0175">Coiled coil</keyword>